<dbReference type="RefSeq" id="WP_075066670.1">
    <property type="nucleotide sequence ID" value="NZ_LKAJ02000001.1"/>
</dbReference>
<name>A0A0Q9YLW2_9GAMM</name>
<evidence type="ECO:0000313" key="5">
    <source>
        <dbReference type="EMBL" id="MCS5711302.1"/>
    </source>
</evidence>
<dbReference type="EMBL" id="LKAJ02000001">
    <property type="protein sequence ID" value="MCS5711302.1"/>
    <property type="molecule type" value="Genomic_DNA"/>
</dbReference>
<dbReference type="Gene3D" id="2.60.40.1610">
    <property type="entry name" value="Domain of unknown function DUF1254"/>
    <property type="match status" value="1"/>
</dbReference>
<evidence type="ECO:0000313" key="4">
    <source>
        <dbReference type="EMBL" id="KRG20825.1"/>
    </source>
</evidence>
<reference evidence="4" key="1">
    <citation type="submission" date="2015-09" db="EMBL/GenBank/DDBJ databases">
        <title>Draft Genome Sequences of Two Novel Amoeba-resistant Intranuclear Bacteria, Candidatus Berkiella cookevillensis and Candidatus Berkiella aquae.</title>
        <authorList>
            <person name="Mehari Y.T."/>
            <person name="Arivett B.A."/>
            <person name="Farone A.L."/>
            <person name="Gunderson J.H."/>
            <person name="Farone M.B."/>
        </authorList>
    </citation>
    <scope>NUCLEOTIDE SEQUENCE [LARGE SCALE GENOMIC DNA]</scope>
    <source>
        <strain evidence="4">HT99</strain>
    </source>
</reference>
<dbReference type="InterPro" id="IPR037050">
    <property type="entry name" value="DUF1254_sf"/>
</dbReference>
<dbReference type="PANTHER" id="PTHR36509:SF2">
    <property type="entry name" value="BLL3101 PROTEIN"/>
    <property type="match status" value="1"/>
</dbReference>
<reference evidence="5" key="3">
    <citation type="submission" date="2021-06" db="EMBL/GenBank/DDBJ databases">
        <title>Genomic Description and Analysis of Intracellular Bacteria, Candidatus Berkiella cookevillensis and Candidatus Berkiella aquae.</title>
        <authorList>
            <person name="Kidane D.T."/>
            <person name="Mehari Y.T."/>
            <person name="Rice F.C."/>
            <person name="Arivett B.A."/>
            <person name="Farone A.L."/>
            <person name="Berk S.G."/>
            <person name="Farone M.B."/>
        </authorList>
    </citation>
    <scope>NUCLEOTIDE SEQUENCE</scope>
    <source>
        <strain evidence="5">HT99</strain>
    </source>
</reference>
<dbReference type="InterPro" id="IPR010621">
    <property type="entry name" value="DUF1214"/>
</dbReference>
<sequence>MFKPLGVCLLGLSISAVSVFAKESENLTEEQALKLGTEVYIYGYPLVTMDMTRKVMTNVESVEAMKAPMGQFVNAREYPNASFRDVTAPNADTLYSSAWVDVTEEPYILHVPEMKGRYYLMPMLTGWTDVFADPGTRTTGDKAQDFAIVGPHWKGTLPKGVKELKSATNMVWILGRTYCTGTPEDYKAVHQIQDEYKLMPLSAYGKPYTPPKGKVVPSINMKIAVRDQVDAMTANAYFNKLAELMKDNPAKKQDAAMVAKMAKLGITPGTPYDFSKQTPEIKKGLEQSIKAAQKEISAHEAKAGVLKNGWLFSTKTGDYGTDYLQRAYVTLVGLGANLPQDAIYPLTTVDNKGEPLNGAHRYTIHFAKGHLPPVKGFWSLTMYNDQYFFVENPLNRYTVSPRNDLKQNNDGSIDLYIQHESPGKEKESNWLPAPKDKFILMFRFYWPEESIIKGTWSPPEVTKVN</sequence>
<dbReference type="PANTHER" id="PTHR36509">
    <property type="entry name" value="BLL3101 PROTEIN"/>
    <property type="match status" value="1"/>
</dbReference>
<dbReference type="SUPFAM" id="SSF160935">
    <property type="entry name" value="VPA0735-like"/>
    <property type="match status" value="1"/>
</dbReference>
<feature type="chain" id="PRO_5043129694" evidence="1">
    <location>
        <begin position="22"/>
        <end position="465"/>
    </location>
</feature>
<protein>
    <submittedName>
        <fullName evidence="5">DUF1254 domain-containing protein</fullName>
    </submittedName>
</protein>
<evidence type="ECO:0000259" key="2">
    <source>
        <dbReference type="Pfam" id="PF06742"/>
    </source>
</evidence>
<dbReference type="Pfam" id="PF06863">
    <property type="entry name" value="DUF1254"/>
    <property type="match status" value="1"/>
</dbReference>
<evidence type="ECO:0000313" key="6">
    <source>
        <dbReference type="Proteomes" id="UP000051497"/>
    </source>
</evidence>
<dbReference type="OrthoDB" id="9777345at2"/>
<dbReference type="AlphaFoldDB" id="A0A0Q9YLW2"/>
<dbReference type="Gene3D" id="1.10.3360.10">
    <property type="entry name" value="VPA0735-like domain"/>
    <property type="match status" value="1"/>
</dbReference>
<dbReference type="PATRIC" id="fig|1590043.3.peg.2084"/>
<evidence type="ECO:0000259" key="3">
    <source>
        <dbReference type="Pfam" id="PF06863"/>
    </source>
</evidence>
<comment type="caution">
    <text evidence="4">The sequence shown here is derived from an EMBL/GenBank/DDBJ whole genome shotgun (WGS) entry which is preliminary data.</text>
</comment>
<dbReference type="STRING" id="295108.HT99x_02042"/>
<feature type="domain" description="DUF1254" evidence="3">
    <location>
        <begin position="70"/>
        <end position="200"/>
    </location>
</feature>
<feature type="signal peptide" evidence="1">
    <location>
        <begin position="1"/>
        <end position="21"/>
    </location>
</feature>
<keyword evidence="1" id="KW-0732">Signal</keyword>
<feature type="domain" description="DUF1214" evidence="2">
    <location>
        <begin position="342"/>
        <end position="449"/>
    </location>
</feature>
<dbReference type="EMBL" id="LKAJ01000008">
    <property type="protein sequence ID" value="KRG20825.1"/>
    <property type="molecule type" value="Genomic_DNA"/>
</dbReference>
<organism evidence="4">
    <name type="scientific">Candidatus Berkiella aquae</name>
    <dbReference type="NCBI Taxonomy" id="295108"/>
    <lineage>
        <taxon>Bacteria</taxon>
        <taxon>Pseudomonadati</taxon>
        <taxon>Pseudomonadota</taxon>
        <taxon>Gammaproteobacteria</taxon>
        <taxon>Candidatus Berkiellales</taxon>
        <taxon>Candidatus Berkiellaceae</taxon>
        <taxon>Candidatus Berkiella</taxon>
    </lineage>
</organism>
<dbReference type="Pfam" id="PF06742">
    <property type="entry name" value="DUF1214"/>
    <property type="match status" value="1"/>
</dbReference>
<evidence type="ECO:0000256" key="1">
    <source>
        <dbReference type="SAM" id="SignalP"/>
    </source>
</evidence>
<dbReference type="InterPro" id="IPR010679">
    <property type="entry name" value="DUF1254"/>
</dbReference>
<gene>
    <name evidence="5" type="ORF">HT99x_007635</name>
    <name evidence="4" type="ORF">HT99x_02042</name>
</gene>
<dbReference type="Proteomes" id="UP000051497">
    <property type="component" value="Unassembled WGS sequence"/>
</dbReference>
<accession>A0A0Q9YLW2</accession>
<dbReference type="InterPro" id="IPR037049">
    <property type="entry name" value="DUF1214_C_sf"/>
</dbReference>
<reference evidence="5" key="2">
    <citation type="journal article" date="2016" name="Genome Announc.">
        <title>Draft Genome Sequences of Two Novel Amoeba-Resistant Intranuclear Bacteria, 'Candidatus Berkiella cookevillensis' and 'Candidatus Berkiella aquae'.</title>
        <authorList>
            <person name="Mehari Y.T."/>
            <person name="Arivett B.A."/>
            <person name="Farone A.L."/>
            <person name="Gunderson J.H."/>
            <person name="Farone M.B."/>
        </authorList>
    </citation>
    <scope>NUCLEOTIDE SEQUENCE</scope>
    <source>
        <strain evidence="5">HT99</strain>
    </source>
</reference>
<proteinExistence type="predicted"/>
<dbReference type="Gene3D" id="2.60.120.600">
    <property type="entry name" value="Domain of unknown function DUF1214, C-terminal domain"/>
    <property type="match status" value="1"/>
</dbReference>
<keyword evidence="6" id="KW-1185">Reference proteome</keyword>